<dbReference type="InterPro" id="IPR004099">
    <property type="entry name" value="Pyr_nucl-diS_OxRdtase_dimer"/>
</dbReference>
<feature type="binding site" evidence="12">
    <location>
        <begin position="276"/>
        <end position="283"/>
    </location>
    <ligand>
        <name>NAD(+)</name>
        <dbReference type="ChEBI" id="CHEBI:57540"/>
    </ligand>
</feature>
<evidence type="ECO:0000256" key="14">
    <source>
        <dbReference type="RuleBase" id="RU003691"/>
    </source>
</evidence>
<evidence type="ECO:0000256" key="3">
    <source>
        <dbReference type="ARBA" id="ARBA00022630"/>
    </source>
</evidence>
<evidence type="ECO:0000259" key="15">
    <source>
        <dbReference type="Pfam" id="PF02852"/>
    </source>
</evidence>
<evidence type="ECO:0000313" key="17">
    <source>
        <dbReference type="EnsemblMetazoa" id="SMAR012663-PA"/>
    </source>
</evidence>
<proteinExistence type="inferred from homology"/>
<feature type="active site" description="Proton acceptor" evidence="11">
    <location>
        <position position="545"/>
    </location>
</feature>
<dbReference type="PANTHER" id="PTHR42737:SF7">
    <property type="entry name" value="THIOREDOXIN-DISULFIDE REDUCTASE"/>
    <property type="match status" value="1"/>
</dbReference>
<dbReference type="InterPro" id="IPR001100">
    <property type="entry name" value="Pyr_nuc-diS_OxRdtase"/>
</dbReference>
<dbReference type="Pfam" id="PF02852">
    <property type="entry name" value="Pyr_redox_dim"/>
    <property type="match status" value="1"/>
</dbReference>
<reference evidence="18" key="1">
    <citation type="submission" date="2011-05" db="EMBL/GenBank/DDBJ databases">
        <authorList>
            <person name="Richards S.R."/>
            <person name="Qu J."/>
            <person name="Jiang H."/>
            <person name="Jhangiani S.N."/>
            <person name="Agravi P."/>
            <person name="Goodspeed R."/>
            <person name="Gross S."/>
            <person name="Mandapat C."/>
            <person name="Jackson L."/>
            <person name="Mathew T."/>
            <person name="Pu L."/>
            <person name="Thornton R."/>
            <person name="Saada N."/>
            <person name="Wilczek-Boney K.B."/>
            <person name="Lee S."/>
            <person name="Kovar C."/>
            <person name="Wu Y."/>
            <person name="Scherer S.E."/>
            <person name="Worley K.C."/>
            <person name="Muzny D.M."/>
            <person name="Gibbs R."/>
        </authorList>
    </citation>
    <scope>NUCLEOTIDE SEQUENCE</scope>
    <source>
        <strain evidence="18">Brora</strain>
    </source>
</reference>
<dbReference type="HOGENOM" id="CLU_016755_2_4_1"/>
<dbReference type="Proteomes" id="UP000014500">
    <property type="component" value="Unassembled WGS sequence"/>
</dbReference>
<evidence type="ECO:0000256" key="2">
    <source>
        <dbReference type="ARBA" id="ARBA00012610"/>
    </source>
</evidence>
<dbReference type="PANTHER" id="PTHR42737">
    <property type="entry name" value="GLUTATHIONE REDUCTASE"/>
    <property type="match status" value="1"/>
</dbReference>
<evidence type="ECO:0000256" key="12">
    <source>
        <dbReference type="PIRSR" id="PIRSR000350-3"/>
    </source>
</evidence>
<feature type="binding site" evidence="12">
    <location>
        <position position="146"/>
    </location>
    <ligand>
        <name>FAD</name>
        <dbReference type="ChEBI" id="CHEBI:57692"/>
    </ligand>
</feature>
<comment type="catalytic activity">
    <reaction evidence="9">
        <text>[thioredoxin]-dithiol + NADP(+) = [thioredoxin]-disulfide + NADPH + H(+)</text>
        <dbReference type="Rhea" id="RHEA:20345"/>
        <dbReference type="Rhea" id="RHEA-COMP:10698"/>
        <dbReference type="Rhea" id="RHEA-COMP:10700"/>
        <dbReference type="ChEBI" id="CHEBI:15378"/>
        <dbReference type="ChEBI" id="CHEBI:29950"/>
        <dbReference type="ChEBI" id="CHEBI:50058"/>
        <dbReference type="ChEBI" id="CHEBI:57783"/>
        <dbReference type="ChEBI" id="CHEBI:58349"/>
        <dbReference type="EC" id="1.8.1.9"/>
    </reaction>
</comment>
<evidence type="ECO:0000256" key="7">
    <source>
        <dbReference type="ARBA" id="ARBA00023157"/>
    </source>
</evidence>
<dbReference type="InterPro" id="IPR012999">
    <property type="entry name" value="Pyr_OxRdtase_I_AS"/>
</dbReference>
<dbReference type="InterPro" id="IPR046952">
    <property type="entry name" value="GSHR/TRXR-like"/>
</dbReference>
<name>T1JFP9_STRMM</name>
<dbReference type="EC" id="1.8.1.9" evidence="2"/>
<feature type="domain" description="Pyridine nucleotide-disulphide oxidoreductase dimerisation" evidence="15">
    <location>
        <begin position="444"/>
        <end position="554"/>
    </location>
</feature>
<feature type="binding site" evidence="12">
    <location>
        <position position="367"/>
    </location>
    <ligand>
        <name>NAD(+)</name>
        <dbReference type="ChEBI" id="CHEBI:57540"/>
    </ligand>
</feature>
<evidence type="ECO:0000256" key="4">
    <source>
        <dbReference type="ARBA" id="ARBA00022827"/>
    </source>
</evidence>
<dbReference type="InterPro" id="IPR036188">
    <property type="entry name" value="FAD/NAD-bd_sf"/>
</dbReference>
<keyword evidence="12" id="KW-0520">NAD</keyword>
<dbReference type="FunFam" id="3.30.390.30:FF:000004">
    <property type="entry name" value="Thioredoxin reductase 1, cytoplasmic"/>
    <property type="match status" value="1"/>
</dbReference>
<evidence type="ECO:0000256" key="9">
    <source>
        <dbReference type="ARBA" id="ARBA00048132"/>
    </source>
</evidence>
<dbReference type="AlphaFoldDB" id="T1JFP9"/>
<keyword evidence="8 14" id="KW-0676">Redox-active center</keyword>
<dbReference type="FunFam" id="3.50.50.60:FF:000190">
    <property type="entry name" value="Thioredoxin reductase"/>
    <property type="match status" value="1"/>
</dbReference>
<dbReference type="GO" id="GO:0005829">
    <property type="term" value="C:cytosol"/>
    <property type="evidence" value="ECO:0007669"/>
    <property type="project" value="TreeGrafter"/>
</dbReference>
<dbReference type="OMA" id="CFDYVKP"/>
<dbReference type="Gene3D" id="3.30.390.30">
    <property type="match status" value="1"/>
</dbReference>
<dbReference type="GO" id="GO:0006749">
    <property type="term" value="P:glutathione metabolic process"/>
    <property type="evidence" value="ECO:0007669"/>
    <property type="project" value="TreeGrafter"/>
</dbReference>
<dbReference type="SUPFAM" id="SSF55424">
    <property type="entry name" value="FAD/NAD-linked reductases, dimerisation (C-terminal) domain"/>
    <property type="match status" value="1"/>
</dbReference>
<evidence type="ECO:0000256" key="5">
    <source>
        <dbReference type="ARBA" id="ARBA00022857"/>
    </source>
</evidence>
<keyword evidence="4 12" id="KW-0274">FAD</keyword>
<dbReference type="GO" id="GO:0045454">
    <property type="term" value="P:cell redox homeostasis"/>
    <property type="evidence" value="ECO:0007669"/>
    <property type="project" value="InterPro"/>
</dbReference>
<dbReference type="PRINTS" id="PR00368">
    <property type="entry name" value="FADPNR"/>
</dbReference>
<accession>T1JFP9</accession>
<comment type="cofactor">
    <cofactor evidence="12">
        <name>FAD</name>
        <dbReference type="ChEBI" id="CHEBI:57692"/>
    </cofactor>
    <text evidence="12">Binds 1 FAD per subunit.</text>
</comment>
<evidence type="ECO:0000313" key="18">
    <source>
        <dbReference type="Proteomes" id="UP000014500"/>
    </source>
</evidence>
<dbReference type="InterPro" id="IPR023753">
    <property type="entry name" value="FAD/NAD-binding_dom"/>
</dbReference>
<sequence length="570" mass="62777">YLFNIKLIISQITDIFIKILISFLKLSIFLFNPPLENFRRCCRLFIMATPIVAFSPHIGSCIFRSCREAFKINQLTKRCSSSRNTESNYDYDMIVIGGGSGGLACSKEAAELGKKVIVLDYVSPSPRGTTWGLGGTCVNVGCIPKKLMHHAALLGAAIKDSRTYGWKVPDKVEHHWATLVAGVQSHIKSLNWGHRAQLKSKNVEYLNVKGEFVDQYTVKVHNKDNTTKELTADNVVIAVGGRPKYPREIPGAMEYGISSDDVFFLQKPPGKTLVVGGSYVALECAGFLQGLGFDTTVMIRSIPLRGFDQQMAKIIVQNMEQLGSKFLSRCVPIAVEKSSGDQFKVTWKDREGKHASDVYDTVLFAVGRAPALGPLNLRNAGVQVHTASGKIITTNEQTSVRNIYAIGDVLHERPELTPVAVKAGKLLAHRMFTQSTNKMDYDKVPTTVFTPVEYGCVGLSEDQAFKQHGDDNVEIYHALFKPLEYSMAARGEQCYIKIVCSSAKPQKILGFHIVGPNAGEITQGFAVAMRCGMTKRDLELTVGIHPTAAEEVVKLHITKRSGIDPNVTEC</sequence>
<dbReference type="EMBL" id="JH432185">
    <property type="status" value="NOT_ANNOTATED_CDS"/>
    <property type="molecule type" value="Genomic_DNA"/>
</dbReference>
<dbReference type="Gene3D" id="3.50.50.60">
    <property type="entry name" value="FAD/NAD(P)-binding domain"/>
    <property type="match status" value="2"/>
</dbReference>
<dbReference type="InterPro" id="IPR016156">
    <property type="entry name" value="FAD/NAD-linked_Rdtase_dimer_sf"/>
</dbReference>
<dbReference type="PIRSF" id="PIRSF000350">
    <property type="entry name" value="Mercury_reductase_MerA"/>
    <property type="match status" value="1"/>
</dbReference>
<comment type="similarity">
    <text evidence="1 14">Belongs to the class-I pyridine nucleotide-disulfide oxidoreductase family.</text>
</comment>
<evidence type="ECO:0000256" key="11">
    <source>
        <dbReference type="PIRSR" id="PIRSR000350-2"/>
    </source>
</evidence>
<dbReference type="SUPFAM" id="SSF51905">
    <property type="entry name" value="FAD/NAD(P)-binding domain"/>
    <property type="match status" value="1"/>
</dbReference>
<feature type="binding site" evidence="12">
    <location>
        <position position="210"/>
    </location>
    <ligand>
        <name>FAD</name>
        <dbReference type="ChEBI" id="CHEBI:57692"/>
    </ligand>
</feature>
<dbReference type="GO" id="GO:0034599">
    <property type="term" value="P:cellular response to oxidative stress"/>
    <property type="evidence" value="ECO:0007669"/>
    <property type="project" value="TreeGrafter"/>
</dbReference>
<dbReference type="GO" id="GO:0005739">
    <property type="term" value="C:mitochondrion"/>
    <property type="evidence" value="ECO:0007669"/>
    <property type="project" value="TreeGrafter"/>
</dbReference>
<dbReference type="eggNOG" id="KOG4716">
    <property type="taxonomic scope" value="Eukaryota"/>
</dbReference>
<feature type="disulfide bond" description="Redox-active" evidence="13">
    <location>
        <begin position="137"/>
        <end position="142"/>
    </location>
</feature>
<organism evidence="17 18">
    <name type="scientific">Strigamia maritima</name>
    <name type="common">European centipede</name>
    <name type="synonym">Geophilus maritimus</name>
    <dbReference type="NCBI Taxonomy" id="126957"/>
    <lineage>
        <taxon>Eukaryota</taxon>
        <taxon>Metazoa</taxon>
        <taxon>Ecdysozoa</taxon>
        <taxon>Arthropoda</taxon>
        <taxon>Myriapoda</taxon>
        <taxon>Chilopoda</taxon>
        <taxon>Pleurostigmophora</taxon>
        <taxon>Geophilomorpha</taxon>
        <taxon>Linotaeniidae</taxon>
        <taxon>Strigamia</taxon>
    </lineage>
</organism>
<dbReference type="GO" id="GO:0004791">
    <property type="term" value="F:thioredoxin-disulfide reductase (NADPH) activity"/>
    <property type="evidence" value="ECO:0007669"/>
    <property type="project" value="UniProtKB-EC"/>
</dbReference>
<keyword evidence="6 14" id="KW-0560">Oxidoreductase</keyword>
<dbReference type="NCBIfam" id="TIGR01438">
    <property type="entry name" value="TGR"/>
    <property type="match status" value="1"/>
</dbReference>
<protein>
    <recommendedName>
        <fullName evidence="2">thioredoxin-disulfide reductase (NADPH)</fullName>
        <ecNumber evidence="2">1.8.1.9</ecNumber>
    </recommendedName>
</protein>
<dbReference type="PRINTS" id="PR00411">
    <property type="entry name" value="PNDRDTASEI"/>
</dbReference>
<dbReference type="STRING" id="126957.T1JFP9"/>
<evidence type="ECO:0000256" key="10">
    <source>
        <dbReference type="ARBA" id="ARBA00054062"/>
    </source>
</evidence>
<keyword evidence="5" id="KW-0521">NADP</keyword>
<evidence type="ECO:0000256" key="1">
    <source>
        <dbReference type="ARBA" id="ARBA00007532"/>
    </source>
</evidence>
<dbReference type="Pfam" id="PF07992">
    <property type="entry name" value="Pyr_redox_2"/>
    <property type="match status" value="1"/>
</dbReference>
<feature type="domain" description="FAD/NAD(P)-binding" evidence="16">
    <location>
        <begin position="91"/>
        <end position="424"/>
    </location>
</feature>
<comment type="function">
    <text evidence="10">Thioredoxin system is a major player in glutathione metabolism, due to the demonstrated absence of a glutathione reductase. Functionally interacts with the Sod/Cat reactive oxidation species (ROS) defense system and thereby has a role in preadult development and life span. Lack of a glutathione reductase suggests antioxidant defense in Drosophila, and probably in related insects, differs fundamentally from that in other organisms.</text>
</comment>
<dbReference type="InterPro" id="IPR006338">
    <property type="entry name" value="Thioredoxin/glutathione_Rdtase"/>
</dbReference>
<keyword evidence="18" id="KW-1185">Reference proteome</keyword>
<dbReference type="GO" id="GO:0050660">
    <property type="term" value="F:flavin adenine dinucleotide binding"/>
    <property type="evidence" value="ECO:0007669"/>
    <property type="project" value="InterPro"/>
</dbReference>
<keyword evidence="3 14" id="KW-0285">Flavoprotein</keyword>
<dbReference type="EnsemblMetazoa" id="SMAR012663-RA">
    <property type="protein sequence ID" value="SMAR012663-PA"/>
    <property type="gene ID" value="SMAR012663"/>
</dbReference>
<keyword evidence="12" id="KW-0547">Nucleotide-binding</keyword>
<evidence type="ECO:0000256" key="13">
    <source>
        <dbReference type="PIRSR" id="PIRSR000350-4"/>
    </source>
</evidence>
<feature type="binding site" evidence="12">
    <location>
        <position position="408"/>
    </location>
    <ligand>
        <name>FAD</name>
        <dbReference type="ChEBI" id="CHEBI:57692"/>
    </ligand>
</feature>
<evidence type="ECO:0000256" key="6">
    <source>
        <dbReference type="ARBA" id="ARBA00023002"/>
    </source>
</evidence>
<evidence type="ECO:0000259" key="16">
    <source>
        <dbReference type="Pfam" id="PF07992"/>
    </source>
</evidence>
<reference evidence="17" key="2">
    <citation type="submission" date="2015-02" db="UniProtKB">
        <authorList>
            <consortium name="EnsemblMetazoa"/>
        </authorList>
    </citation>
    <scope>IDENTIFICATION</scope>
</reference>
<dbReference type="PhylomeDB" id="T1JFP9"/>
<keyword evidence="7" id="KW-1015">Disulfide bond</keyword>
<evidence type="ECO:0000256" key="8">
    <source>
        <dbReference type="ARBA" id="ARBA00023284"/>
    </source>
</evidence>
<dbReference type="GO" id="GO:0004362">
    <property type="term" value="F:glutathione-disulfide reductase (NADPH) activity"/>
    <property type="evidence" value="ECO:0007669"/>
    <property type="project" value="TreeGrafter"/>
</dbReference>
<dbReference type="PROSITE" id="PS00076">
    <property type="entry name" value="PYRIDINE_REDOX_1"/>
    <property type="match status" value="1"/>
</dbReference>